<proteinExistence type="predicted"/>
<reference evidence="2 3" key="1">
    <citation type="submission" date="2019-06" db="EMBL/GenBank/DDBJ databases">
        <title>Sorghum-associated microbial communities from plants grown in Nebraska, USA.</title>
        <authorList>
            <person name="Schachtman D."/>
        </authorList>
    </citation>
    <scope>NUCLEOTIDE SEQUENCE [LARGE SCALE GENOMIC DNA]</scope>
    <source>
        <strain evidence="2 3">1209</strain>
    </source>
</reference>
<evidence type="ECO:0000313" key="2">
    <source>
        <dbReference type="EMBL" id="TWF33656.1"/>
    </source>
</evidence>
<comment type="caution">
    <text evidence="2">The sequence shown here is derived from an EMBL/GenBank/DDBJ whole genome shotgun (WGS) entry which is preliminary data.</text>
</comment>
<sequence>MTSKMKPIHLAACLLMAAACNNPQSTTNADKAPEKKSDSTIVTTPVTDTTRFVFLSNLRNGDTLVKGKTYIDTLSFINYNENGDDGLFVCARNRDTAFLIFNTNNPPELNNGDQVLVQWNMDVYEPAGDPENPLPREFVVDYRLLHPGKVTLLKSKKPALEAIYRHKDLSNTGKQEIDAAVWYYVANTTDTTIRRMIDTDPQLLQYTVEEETEDSRLSGVFPITFTDGTQQVLKRVFFDVERPYSLFE</sequence>
<organism evidence="2 3">
    <name type="scientific">Chitinophaga polysaccharea</name>
    <dbReference type="NCBI Taxonomy" id="1293035"/>
    <lineage>
        <taxon>Bacteria</taxon>
        <taxon>Pseudomonadati</taxon>
        <taxon>Bacteroidota</taxon>
        <taxon>Chitinophagia</taxon>
        <taxon>Chitinophagales</taxon>
        <taxon>Chitinophagaceae</taxon>
        <taxon>Chitinophaga</taxon>
    </lineage>
</organism>
<dbReference type="Proteomes" id="UP000320811">
    <property type="component" value="Unassembled WGS sequence"/>
</dbReference>
<dbReference type="EMBL" id="VIWO01000012">
    <property type="protein sequence ID" value="TWF33656.1"/>
    <property type="molecule type" value="Genomic_DNA"/>
</dbReference>
<gene>
    <name evidence="2" type="ORF">FHW36_11297</name>
</gene>
<name>A0A561P6B1_9BACT</name>
<feature type="signal peptide" evidence="1">
    <location>
        <begin position="1"/>
        <end position="21"/>
    </location>
</feature>
<evidence type="ECO:0000256" key="1">
    <source>
        <dbReference type="SAM" id="SignalP"/>
    </source>
</evidence>
<dbReference type="AlphaFoldDB" id="A0A561P6B1"/>
<evidence type="ECO:0000313" key="3">
    <source>
        <dbReference type="Proteomes" id="UP000320811"/>
    </source>
</evidence>
<dbReference type="PROSITE" id="PS51257">
    <property type="entry name" value="PROKAR_LIPOPROTEIN"/>
    <property type="match status" value="1"/>
</dbReference>
<keyword evidence="1" id="KW-0732">Signal</keyword>
<keyword evidence="3" id="KW-1185">Reference proteome</keyword>
<feature type="chain" id="PRO_5022056035" description="Lipoprotein" evidence="1">
    <location>
        <begin position="22"/>
        <end position="248"/>
    </location>
</feature>
<accession>A0A561P6B1</accession>
<evidence type="ECO:0008006" key="4">
    <source>
        <dbReference type="Google" id="ProtNLM"/>
    </source>
</evidence>
<protein>
    <recommendedName>
        <fullName evidence="4">Lipoprotein</fullName>
    </recommendedName>
</protein>